<feature type="chain" id="PRO_5040938070" evidence="2">
    <location>
        <begin position="31"/>
        <end position="407"/>
    </location>
</feature>
<dbReference type="InterPro" id="IPR052785">
    <property type="entry name" value="Enterotoxin_cmpnt"/>
</dbReference>
<dbReference type="Proteomes" id="UP000092743">
    <property type="component" value="Plasmid p109822"/>
</dbReference>
<gene>
    <name evidence="3" type="ORF">BT246_69480</name>
</gene>
<proteinExistence type="predicted"/>
<feature type="transmembrane region" description="Helical" evidence="1">
    <location>
        <begin position="271"/>
        <end position="294"/>
    </location>
</feature>
<dbReference type="PANTHER" id="PTHR38443">
    <property type="match status" value="1"/>
</dbReference>
<dbReference type="CDD" id="cd22653">
    <property type="entry name" value="ClyA_HblB-like"/>
    <property type="match status" value="1"/>
</dbReference>
<organism evidence="3 4">
    <name type="scientific">Bacillus thuringiensis</name>
    <dbReference type="NCBI Taxonomy" id="1428"/>
    <lineage>
        <taxon>Bacteria</taxon>
        <taxon>Bacillati</taxon>
        <taxon>Bacillota</taxon>
        <taxon>Bacilli</taxon>
        <taxon>Bacillales</taxon>
        <taxon>Bacillaceae</taxon>
        <taxon>Bacillus</taxon>
        <taxon>Bacillus cereus group</taxon>
    </lineage>
</organism>
<geneLocation type="plasmid" evidence="3 4">
    <name>p109822</name>
</geneLocation>
<keyword evidence="1" id="KW-0472">Membrane</keyword>
<keyword evidence="1" id="KW-1133">Transmembrane helix</keyword>
<name>A0A9W3SJB2_BACTU</name>
<keyword evidence="1" id="KW-0812">Transmembrane</keyword>
<sequence>MKKLPYKVLTLATLSTIVATSNLQPMHASAEEQVVQQTTNQEPTYQLGPEGLEQALAETGSKMLGMNIYAKTINVQPDVDLSGVPLDAEGKALMSQIHKDQKTARTNANYWLDTAKPKIQGVARDVINYDTEFQNYYTSLVDAVKKEDKETVKEGLEDLLTTLTNNSKNVKEVVSILKKFKEKLYTDSTQLRRDVDGTNETVGLTSILAGQNAQIPQLKMEIESLRKTQQGHFDNILGWGIGGGLCTVVLLGGAVTGGIVVVVTGGTATPLVVGALAGLAAGGVALGTTSGIMLEKNIKSYDEVSKKIITLSEQADQAQKAVISLEVAKGNVSALAETVDKAIDTLTGIKKQWDIMAANYQILLVDVEDMQFQKMSLMIDDLKAAKAEWKDIHKKAEMLAKDLFSAQ</sequence>
<dbReference type="Gene3D" id="1.20.1170.10">
    <property type="match status" value="1"/>
</dbReference>
<evidence type="ECO:0000313" key="3">
    <source>
        <dbReference type="EMBL" id="ANS52239.1"/>
    </source>
</evidence>
<keyword evidence="2" id="KW-0732">Signal</keyword>
<dbReference type="InterPro" id="IPR008414">
    <property type="entry name" value="HBL"/>
</dbReference>
<dbReference type="SUPFAM" id="SSF58100">
    <property type="entry name" value="Bacterial hemolysins"/>
    <property type="match status" value="1"/>
</dbReference>
<evidence type="ECO:0000256" key="2">
    <source>
        <dbReference type="SAM" id="SignalP"/>
    </source>
</evidence>
<dbReference type="RefSeq" id="WP_065486922.1">
    <property type="nucleotide sequence ID" value="NZ_CP015355.1"/>
</dbReference>
<feature type="signal peptide" evidence="2">
    <location>
        <begin position="1"/>
        <end position="30"/>
    </location>
</feature>
<evidence type="ECO:0000313" key="4">
    <source>
        <dbReference type="Proteomes" id="UP000092743"/>
    </source>
</evidence>
<keyword evidence="3" id="KW-0614">Plasmid</keyword>
<accession>A0A9W3SJB2</accession>
<dbReference type="Pfam" id="PF05791">
    <property type="entry name" value="Bacillus_HBL"/>
    <property type="match status" value="1"/>
</dbReference>
<evidence type="ECO:0000256" key="1">
    <source>
        <dbReference type="SAM" id="Phobius"/>
    </source>
</evidence>
<dbReference type="EMBL" id="CP015355">
    <property type="protein sequence ID" value="ANS52239.1"/>
    <property type="molecule type" value="Genomic_DNA"/>
</dbReference>
<protein>
    <submittedName>
        <fullName evidence="3">Hemolysin BL lytic component L1</fullName>
    </submittedName>
</protein>
<feature type="transmembrane region" description="Helical" evidence="1">
    <location>
        <begin position="236"/>
        <end position="264"/>
    </location>
</feature>
<dbReference type="PANTHER" id="PTHR38443:SF2">
    <property type="entry name" value="NON-HEMOLYTIC ENTEROTOXIN LYTIC COMPONENT L1"/>
    <property type="match status" value="1"/>
</dbReference>
<dbReference type="AlphaFoldDB" id="A0A9W3SJB2"/>
<reference evidence="3 4" key="1">
    <citation type="submission" date="2016-04" db="EMBL/GenBank/DDBJ databases">
        <title>High quality genome of the nematocidal Bacillus thuringiensis MYBT18246.</title>
        <authorList>
            <person name="Hollensteiner J."/>
            <person name="Poehlein A."/>
            <person name="Sproeer C."/>
            <person name="Bunk B."/>
            <person name="Rosenstiel P."/>
            <person name="Schulenburg H."/>
            <person name="Liesegang H."/>
        </authorList>
    </citation>
    <scope>NUCLEOTIDE SEQUENCE [LARGE SCALE GENOMIC DNA]</scope>
    <source>
        <strain evidence="3 4">MYBT18246</strain>
        <plasmid evidence="3 4">p109822</plasmid>
    </source>
</reference>
<dbReference type="GO" id="GO:0016020">
    <property type="term" value="C:membrane"/>
    <property type="evidence" value="ECO:0007669"/>
    <property type="project" value="InterPro"/>
</dbReference>